<dbReference type="PROSITE" id="PS51193">
    <property type="entry name" value="HELICASE_ATP_BIND_2"/>
    <property type="match status" value="1"/>
</dbReference>
<keyword evidence="8" id="KW-0347">Helicase</keyword>
<dbReference type="SMART" id="SM00479">
    <property type="entry name" value="EXOIII"/>
    <property type="match status" value="1"/>
</dbReference>
<evidence type="ECO:0000259" key="7">
    <source>
        <dbReference type="PROSITE" id="PS51193"/>
    </source>
</evidence>
<dbReference type="SUPFAM" id="SSF53098">
    <property type="entry name" value="Ribonuclease H-like"/>
    <property type="match status" value="1"/>
</dbReference>
<dbReference type="InterPro" id="IPR011545">
    <property type="entry name" value="DEAD/DEAH_box_helicase_dom"/>
</dbReference>
<dbReference type="GO" id="GO:0004386">
    <property type="term" value="F:helicase activity"/>
    <property type="evidence" value="ECO:0007669"/>
    <property type="project" value="UniProtKB-KW"/>
</dbReference>
<evidence type="ECO:0000313" key="8">
    <source>
        <dbReference type="EMBL" id="PWZ96694.1"/>
    </source>
</evidence>
<dbReference type="PANTHER" id="PTHR30231:SF41">
    <property type="entry name" value="DNA POLYMERASE III SUBUNIT EPSILON"/>
    <property type="match status" value="1"/>
</dbReference>
<evidence type="ECO:0000256" key="5">
    <source>
        <dbReference type="ARBA" id="ARBA00022840"/>
    </source>
</evidence>
<dbReference type="GO" id="GO:0003677">
    <property type="term" value="F:DNA binding"/>
    <property type="evidence" value="ECO:0007669"/>
    <property type="project" value="InterPro"/>
</dbReference>
<evidence type="ECO:0000256" key="1">
    <source>
        <dbReference type="ARBA" id="ARBA00022722"/>
    </source>
</evidence>
<comment type="caution">
    <text evidence="8">The sequence shown here is derived from an EMBL/GenBank/DDBJ whole genome shotgun (WGS) entry which is preliminary data.</text>
</comment>
<reference evidence="8 9" key="1">
    <citation type="journal article" date="2018" name="Vet. Microbiol.">
        <title>Clonal diversity and geographic distribution of methicillin-resistant Staphylococcus pseudintermedius from Australian animals: Discovery of novel sequence types.</title>
        <authorList>
            <person name="Worthing K.A."/>
            <person name="Abraham S."/>
            <person name="Coombs G.W."/>
            <person name="Pang S."/>
            <person name="Saputra S."/>
            <person name="Jordan D."/>
            <person name="Trott D.J."/>
            <person name="Norris J.M."/>
        </authorList>
    </citation>
    <scope>NUCLEOTIDE SEQUENCE [LARGE SCALE GENOMIC DNA]</scope>
    <source>
        <strain evidence="8 9">ST71 3</strain>
    </source>
</reference>
<dbReference type="EMBL" id="QEIV01001383">
    <property type="protein sequence ID" value="PWZ96694.1"/>
    <property type="molecule type" value="Genomic_DNA"/>
</dbReference>
<dbReference type="InterPro" id="IPR036397">
    <property type="entry name" value="RNaseH_sf"/>
</dbReference>
<protein>
    <recommendedName>
        <fullName evidence="6">3'-5' exonuclease DinG</fullName>
        <ecNumber evidence="6">3.1.-.-</ecNumber>
    </recommendedName>
</protein>
<organism evidence="8 9">
    <name type="scientific">Staphylococcus pseudintermedius</name>
    <dbReference type="NCBI Taxonomy" id="283734"/>
    <lineage>
        <taxon>Bacteria</taxon>
        <taxon>Bacillati</taxon>
        <taxon>Bacillota</taxon>
        <taxon>Bacilli</taxon>
        <taxon>Bacillales</taxon>
        <taxon>Staphylococcaceae</taxon>
        <taxon>Staphylococcus</taxon>
        <taxon>Staphylococcus intermedius group</taxon>
    </lineage>
</organism>
<name>A0A317Z724_STAPS</name>
<dbReference type="Pfam" id="PF00270">
    <property type="entry name" value="DEAD"/>
    <property type="match status" value="1"/>
</dbReference>
<comment type="function">
    <text evidence="6">3'-5' exonuclease.</text>
</comment>
<dbReference type="InterPro" id="IPR027417">
    <property type="entry name" value="P-loop_NTPase"/>
</dbReference>
<dbReference type="FunFam" id="3.30.420.10:FF:000045">
    <property type="entry name" value="3'-5' exonuclease DinG"/>
    <property type="match status" value="1"/>
</dbReference>
<proteinExistence type="inferred from homology"/>
<dbReference type="GO" id="GO:0005524">
    <property type="term" value="F:ATP binding"/>
    <property type="evidence" value="ECO:0007669"/>
    <property type="project" value="UniProtKB-KW"/>
</dbReference>
<evidence type="ECO:0000256" key="4">
    <source>
        <dbReference type="ARBA" id="ARBA00022839"/>
    </source>
</evidence>
<evidence type="ECO:0000256" key="2">
    <source>
        <dbReference type="ARBA" id="ARBA00022741"/>
    </source>
</evidence>
<dbReference type="STRING" id="937773.SPSINT_1158"/>
<dbReference type="InterPro" id="IPR014013">
    <property type="entry name" value="Helic_SF1/SF2_ATP-bd_DinG/Rad3"/>
</dbReference>
<keyword evidence="3 6" id="KW-0378">Hydrolase</keyword>
<dbReference type="GO" id="GO:0045004">
    <property type="term" value="P:DNA replication proofreading"/>
    <property type="evidence" value="ECO:0007669"/>
    <property type="project" value="TreeGrafter"/>
</dbReference>
<dbReference type="GO" id="GO:0005829">
    <property type="term" value="C:cytosol"/>
    <property type="evidence" value="ECO:0007669"/>
    <property type="project" value="TreeGrafter"/>
</dbReference>
<dbReference type="NCBIfam" id="TIGR00573">
    <property type="entry name" value="dnaq"/>
    <property type="match status" value="1"/>
</dbReference>
<accession>A0A317Z724</accession>
<dbReference type="InterPro" id="IPR012337">
    <property type="entry name" value="RNaseH-like_sf"/>
</dbReference>
<dbReference type="Pfam" id="PF00929">
    <property type="entry name" value="RNase_T"/>
    <property type="match status" value="1"/>
</dbReference>
<dbReference type="InterPro" id="IPR006310">
    <property type="entry name" value="DinG"/>
</dbReference>
<evidence type="ECO:0000313" key="9">
    <source>
        <dbReference type="Proteomes" id="UP000246351"/>
    </source>
</evidence>
<keyword evidence="5 6" id="KW-0067">ATP-binding</keyword>
<dbReference type="AlphaFoldDB" id="A0A317Z724"/>
<keyword evidence="4 6" id="KW-0269">Exonuclease</keyword>
<dbReference type="GO" id="GO:0008408">
    <property type="term" value="F:3'-5' exonuclease activity"/>
    <property type="evidence" value="ECO:0007669"/>
    <property type="project" value="InterPro"/>
</dbReference>
<dbReference type="EC" id="3.1.-.-" evidence="6"/>
<dbReference type="GO" id="GO:0003887">
    <property type="term" value="F:DNA-directed DNA polymerase activity"/>
    <property type="evidence" value="ECO:0007669"/>
    <property type="project" value="InterPro"/>
</dbReference>
<evidence type="ECO:0000256" key="6">
    <source>
        <dbReference type="RuleBase" id="RU364106"/>
    </source>
</evidence>
<dbReference type="Proteomes" id="UP000246351">
    <property type="component" value="Unassembled WGS sequence"/>
</dbReference>
<keyword evidence="1 6" id="KW-0540">Nuclease</keyword>
<dbReference type="Gene3D" id="3.30.420.10">
    <property type="entry name" value="Ribonuclease H-like superfamily/Ribonuclease H"/>
    <property type="match status" value="1"/>
</dbReference>
<dbReference type="InterPro" id="IPR006054">
    <property type="entry name" value="DnaQ"/>
</dbReference>
<dbReference type="Gene3D" id="3.40.50.300">
    <property type="entry name" value="P-loop containing nucleotide triphosphate hydrolases"/>
    <property type="match status" value="1"/>
</dbReference>
<feature type="domain" description="Helicase ATP-binding" evidence="7">
    <location>
        <begin position="242"/>
        <end position="497"/>
    </location>
</feature>
<feature type="non-terminal residue" evidence="8">
    <location>
        <position position="506"/>
    </location>
</feature>
<dbReference type="InterPro" id="IPR013520">
    <property type="entry name" value="Ribonucl_H"/>
</dbReference>
<dbReference type="NCBIfam" id="TIGR01407">
    <property type="entry name" value="dinG_rel"/>
    <property type="match status" value="1"/>
</dbReference>
<sequence length="506" mass="59000">MAHQPCYAVVDLETTGNQADYDEIIQIGITFVRNNQIIDHYHSMIKTDLTIPTFIQALTSIEEEMLNQAPYFKEVAHKIYSKIKDCIFVAHNVNFDLNFLKRSFKKCHIHYQPKKVIDTLELFKIAFPTEKSYQLTELAESLGIPLTQAHRADEDAYTTARIMILAFEKFEVLPINTKKQLYYLSKQLKYQLDDYFFEQVRLHDATKEMTGLNQFEQIYYLAPPDFEVSHIQFDGNLTALYQTIVDVCHYQYREEQLYMAQIVFDQLMHNEKALIEADTGSGKSLAYLVASLMYYIETGEHVMISTNTKMLQNQLLLQDIPKINEALNVSINATLIKSKQDYISLGLISQVLKDETTNYDVNLLKMQLLIWILETRTGDIQELNLRGGQKMYFEQKIETYVPIRKDFHYYNHIRTNASKIQIGITNHAHLLYSSPEHTLYQMFKHCIIDEAHRLPDYAIDCAIHAFGYADIKYQLGLIGKTENEKLLKQIDQLEQQRILQKLDIPP</sequence>
<dbReference type="SUPFAM" id="SSF52540">
    <property type="entry name" value="P-loop containing nucleoside triphosphate hydrolases"/>
    <property type="match status" value="1"/>
</dbReference>
<keyword evidence="2 6" id="KW-0547">Nucleotide-binding</keyword>
<comment type="similarity">
    <text evidence="6">Belongs to the helicase family. DinG subfamily. Type 2 sub-subfamily.</text>
</comment>
<evidence type="ECO:0000256" key="3">
    <source>
        <dbReference type="ARBA" id="ARBA00022801"/>
    </source>
</evidence>
<gene>
    <name evidence="6" type="primary">dinG</name>
    <name evidence="8" type="ORF">DD924_13575</name>
</gene>
<dbReference type="CDD" id="cd06127">
    <property type="entry name" value="DEDDh"/>
    <property type="match status" value="1"/>
</dbReference>
<dbReference type="PANTHER" id="PTHR30231">
    <property type="entry name" value="DNA POLYMERASE III SUBUNIT EPSILON"/>
    <property type="match status" value="1"/>
</dbReference>